<protein>
    <submittedName>
        <fullName evidence="2">Lactate utilization protein</fullName>
    </submittedName>
</protein>
<accession>A0A3G2R7K0</accession>
<evidence type="ECO:0000313" key="2">
    <source>
        <dbReference type="EMBL" id="AYO31411.1"/>
    </source>
</evidence>
<dbReference type="Proteomes" id="UP000280960">
    <property type="component" value="Chromosome"/>
</dbReference>
<dbReference type="PANTHER" id="PTHR36179">
    <property type="entry name" value="LUD_DOM DOMAIN-CONTAINING PROTEIN"/>
    <property type="match status" value="1"/>
</dbReference>
<dbReference type="InterPro" id="IPR003741">
    <property type="entry name" value="LUD_dom"/>
</dbReference>
<organism evidence="2 3">
    <name type="scientific">Biomaibacter acetigenes</name>
    <dbReference type="NCBI Taxonomy" id="2316383"/>
    <lineage>
        <taxon>Bacteria</taxon>
        <taxon>Bacillati</taxon>
        <taxon>Bacillota</taxon>
        <taxon>Clostridia</taxon>
        <taxon>Thermosediminibacterales</taxon>
        <taxon>Tepidanaerobacteraceae</taxon>
        <taxon>Biomaibacter</taxon>
    </lineage>
</organism>
<dbReference type="InterPro" id="IPR037171">
    <property type="entry name" value="NagB/RpiA_transferase-like"/>
</dbReference>
<dbReference type="SUPFAM" id="SSF100950">
    <property type="entry name" value="NagB/RpiA/CoA transferase-like"/>
    <property type="match status" value="1"/>
</dbReference>
<feature type="domain" description="LUD" evidence="1">
    <location>
        <begin position="13"/>
        <end position="205"/>
    </location>
</feature>
<sequence length="211" mass="22860">MDVKSKFYEQRCQKAVKALIKNGFDAIYVPTREEAVKKAIDLVPENASVGVGGSVTIHELGIVDALKERGHVIFDHSPLTDPVERNATRKKQLTCDVFFASTNALSLDGKLVNIDGTGNRVASMIFGPGHVVLVVGANKITDDLDQALLRAKQVAAPMNAIRLNRKTPCTITGQCSGCLSEDKICNVITIIEHRPSMTPFTVIVVGEEIGY</sequence>
<dbReference type="PANTHER" id="PTHR36179:SF2">
    <property type="entry name" value="LUD DOMAIN-CONTAINING PROTEIN"/>
    <property type="match status" value="1"/>
</dbReference>
<dbReference type="EMBL" id="CP033169">
    <property type="protein sequence ID" value="AYO31411.1"/>
    <property type="molecule type" value="Genomic_DNA"/>
</dbReference>
<dbReference type="Pfam" id="PF02589">
    <property type="entry name" value="LUD_dom"/>
    <property type="match status" value="1"/>
</dbReference>
<dbReference type="KEGG" id="bacg:D2962_13115"/>
<evidence type="ECO:0000259" key="1">
    <source>
        <dbReference type="Pfam" id="PF02589"/>
    </source>
</evidence>
<dbReference type="InterPro" id="IPR009501">
    <property type="entry name" value="UCP020269"/>
</dbReference>
<dbReference type="RefSeq" id="WP_122015232.1">
    <property type="nucleotide sequence ID" value="NZ_CP033169.1"/>
</dbReference>
<dbReference type="AlphaFoldDB" id="A0A3G2R7K0"/>
<gene>
    <name evidence="2" type="ORF">D2962_13115</name>
</gene>
<dbReference type="PIRSF" id="PIRSF020269">
    <property type="entry name" value="DUF1121"/>
    <property type="match status" value="1"/>
</dbReference>
<reference evidence="2 3" key="1">
    <citation type="submission" date="2018-10" db="EMBL/GenBank/DDBJ databases">
        <authorList>
            <person name="Zhang X."/>
        </authorList>
    </citation>
    <scope>NUCLEOTIDE SEQUENCE [LARGE SCALE GENOMIC DNA]</scope>
    <source>
        <strain evidence="2 3">SK-G1</strain>
    </source>
</reference>
<proteinExistence type="predicted"/>
<evidence type="ECO:0000313" key="3">
    <source>
        <dbReference type="Proteomes" id="UP000280960"/>
    </source>
</evidence>
<keyword evidence="3" id="KW-1185">Reference proteome</keyword>
<name>A0A3G2R7K0_9FIRM</name>